<dbReference type="EMBL" id="JBBPFD010000020">
    <property type="protein sequence ID" value="KAK7884035.1"/>
    <property type="molecule type" value="Genomic_DNA"/>
</dbReference>
<dbReference type="Proteomes" id="UP001460270">
    <property type="component" value="Unassembled WGS sequence"/>
</dbReference>
<reference evidence="2" key="1">
    <citation type="submission" date="2024-04" db="EMBL/GenBank/DDBJ databases">
        <title>Salinicola lusitanus LLJ914,a marine bacterium isolated from the Okinawa Trough.</title>
        <authorList>
            <person name="Li J."/>
        </authorList>
    </citation>
    <scope>NUCLEOTIDE SEQUENCE [LARGE SCALE GENOMIC DNA]</scope>
</reference>
<proteinExistence type="predicted"/>
<evidence type="ECO:0000313" key="2">
    <source>
        <dbReference type="Proteomes" id="UP001460270"/>
    </source>
</evidence>
<name>A0AAW0N321_9GOBI</name>
<comment type="caution">
    <text evidence="1">The sequence shown here is derived from an EMBL/GenBank/DDBJ whole genome shotgun (WGS) entry which is preliminary data.</text>
</comment>
<gene>
    <name evidence="1" type="ORF">WMY93_027158</name>
</gene>
<keyword evidence="2" id="KW-1185">Reference proteome</keyword>
<protein>
    <submittedName>
        <fullName evidence="1">Uncharacterized protein</fullName>
    </submittedName>
</protein>
<dbReference type="AlphaFoldDB" id="A0AAW0N321"/>
<organism evidence="1 2">
    <name type="scientific">Mugilogobius chulae</name>
    <name type="common">yellowstripe goby</name>
    <dbReference type="NCBI Taxonomy" id="88201"/>
    <lineage>
        <taxon>Eukaryota</taxon>
        <taxon>Metazoa</taxon>
        <taxon>Chordata</taxon>
        <taxon>Craniata</taxon>
        <taxon>Vertebrata</taxon>
        <taxon>Euteleostomi</taxon>
        <taxon>Actinopterygii</taxon>
        <taxon>Neopterygii</taxon>
        <taxon>Teleostei</taxon>
        <taxon>Neoteleostei</taxon>
        <taxon>Acanthomorphata</taxon>
        <taxon>Gobiaria</taxon>
        <taxon>Gobiiformes</taxon>
        <taxon>Gobioidei</taxon>
        <taxon>Gobiidae</taxon>
        <taxon>Gobionellinae</taxon>
        <taxon>Mugilogobius</taxon>
    </lineage>
</organism>
<sequence>MQEGGIYVEVSVFGLLAHGGSPAVSLQRISEIVKREMFQRLLEKLQSALAREPLDLDYLEYITWHEFVVFQAFSLQIDGLSELVEAFIIFIIWFSETSTTETCV</sequence>
<accession>A0AAW0N321</accession>
<evidence type="ECO:0000313" key="1">
    <source>
        <dbReference type="EMBL" id="KAK7884035.1"/>
    </source>
</evidence>